<dbReference type="InterPro" id="IPR037407">
    <property type="entry name" value="MLP_fam"/>
</dbReference>
<dbReference type="InterPro" id="IPR038020">
    <property type="entry name" value="MbtH-like_sf"/>
</dbReference>
<evidence type="ECO:0000313" key="2">
    <source>
        <dbReference type="EMBL" id="MTE12102.1"/>
    </source>
</evidence>
<dbReference type="Proteomes" id="UP000432464">
    <property type="component" value="Unassembled WGS sequence"/>
</dbReference>
<dbReference type="EMBL" id="WMBB01000002">
    <property type="protein sequence ID" value="MTE12102.1"/>
    <property type="molecule type" value="Genomic_DNA"/>
</dbReference>
<gene>
    <name evidence="2" type="ORF">GLP40_04785</name>
</gene>
<proteinExistence type="predicted"/>
<dbReference type="PANTHER" id="PTHR38444">
    <property type="entry name" value="ENTEROBACTIN BIOSYNTHESIS PROTEIN YBDZ"/>
    <property type="match status" value="1"/>
</dbReference>
<dbReference type="PANTHER" id="PTHR38444:SF1">
    <property type="entry name" value="ENTEROBACTIN BIOSYNTHESIS PROTEIN YBDZ"/>
    <property type="match status" value="1"/>
</dbReference>
<organism evidence="2 3">
    <name type="scientific">Nocardia aurantiaca</name>
    <dbReference type="NCBI Taxonomy" id="2675850"/>
    <lineage>
        <taxon>Bacteria</taxon>
        <taxon>Bacillati</taxon>
        <taxon>Actinomycetota</taxon>
        <taxon>Actinomycetes</taxon>
        <taxon>Mycobacteriales</taxon>
        <taxon>Nocardiaceae</taxon>
        <taxon>Nocardia</taxon>
    </lineage>
</organism>
<name>A0A6I3KQE8_9NOCA</name>
<dbReference type="Gene3D" id="3.90.820.10">
    <property type="entry name" value="Structural Genomics, Unknown Function 30-nov-00 1gh9 Mol_id"/>
    <property type="match status" value="1"/>
</dbReference>
<dbReference type="AlphaFoldDB" id="A0A6I3KQE8"/>
<evidence type="ECO:0000313" key="3">
    <source>
        <dbReference type="Proteomes" id="UP000432464"/>
    </source>
</evidence>
<dbReference type="InterPro" id="IPR005153">
    <property type="entry name" value="MbtH-like_dom"/>
</dbReference>
<feature type="domain" description="MbtH-like" evidence="1">
    <location>
        <begin position="4"/>
        <end position="54"/>
    </location>
</feature>
<dbReference type="GO" id="GO:0019290">
    <property type="term" value="P:siderophore biosynthetic process"/>
    <property type="evidence" value="ECO:0007669"/>
    <property type="project" value="TreeGrafter"/>
</dbReference>
<dbReference type="GO" id="GO:0005829">
    <property type="term" value="C:cytosol"/>
    <property type="evidence" value="ECO:0007669"/>
    <property type="project" value="TreeGrafter"/>
</dbReference>
<sequence length="80" mass="9103">MSTNPFDDEDGRFSVLINDEEQYCLWPSFADIPNGWHRAFGEDSRKACVEYIETNWTDMRPKTLRQSISAAAATAQVSDV</sequence>
<accession>A0A6I3KQE8</accession>
<dbReference type="Pfam" id="PF03621">
    <property type="entry name" value="MbtH"/>
    <property type="match status" value="1"/>
</dbReference>
<keyword evidence="3" id="KW-1185">Reference proteome</keyword>
<evidence type="ECO:0000259" key="1">
    <source>
        <dbReference type="SMART" id="SM00923"/>
    </source>
</evidence>
<protein>
    <submittedName>
        <fullName evidence="2">MbtH family NRPS accessory protein</fullName>
    </submittedName>
</protein>
<dbReference type="RefSeq" id="WP_154786587.1">
    <property type="nucleotide sequence ID" value="NZ_WMBB01000002.1"/>
</dbReference>
<dbReference type="SMART" id="SM00923">
    <property type="entry name" value="MbtH"/>
    <property type="match status" value="1"/>
</dbReference>
<dbReference type="SUPFAM" id="SSF160582">
    <property type="entry name" value="MbtH-like"/>
    <property type="match status" value="1"/>
</dbReference>
<reference evidence="2 3" key="1">
    <citation type="submission" date="2019-11" db="EMBL/GenBank/DDBJ databases">
        <title>Nocardia sp. nov. CT2-14 isolated from soil.</title>
        <authorList>
            <person name="Kanchanasin P."/>
            <person name="Tanasupawat S."/>
            <person name="Yuki M."/>
            <person name="Kudo T."/>
        </authorList>
    </citation>
    <scope>NUCLEOTIDE SEQUENCE [LARGE SCALE GENOMIC DNA]</scope>
    <source>
        <strain evidence="2 3">CT2-14</strain>
    </source>
</reference>
<comment type="caution">
    <text evidence="2">The sequence shown here is derived from an EMBL/GenBank/DDBJ whole genome shotgun (WGS) entry which is preliminary data.</text>
</comment>